<keyword evidence="3" id="KW-1185">Reference proteome</keyword>
<gene>
    <name evidence="2" type="ORF">BS78_K074400</name>
</gene>
<name>A0A9W8CE39_9POAL</name>
<reference evidence="2 3" key="1">
    <citation type="submission" date="2022-10" db="EMBL/GenBank/DDBJ databases">
        <title>WGS assembly of Paspalum vaginatum 540-79.</title>
        <authorList>
            <person name="Sun G."/>
            <person name="Wase N."/>
            <person name="Shu S."/>
            <person name="Jenkins J."/>
            <person name="Zhou B."/>
            <person name="Torres-Rodriguez J."/>
            <person name="Chen C."/>
            <person name="Sandor L."/>
            <person name="Plott C."/>
            <person name="Yoshinga Y."/>
            <person name="Daum C."/>
            <person name="Qi P."/>
            <person name="Barry K."/>
            <person name="Lipzen A."/>
            <person name="Berry L."/>
            <person name="Pedersen C."/>
            <person name="Gottilla T."/>
            <person name="Foltz A."/>
            <person name="Yu H."/>
            <person name="O'Malley R."/>
            <person name="Zhang C."/>
            <person name="Devos K."/>
            <person name="Sigmon B."/>
            <person name="Yu B."/>
            <person name="Obata T."/>
            <person name="Schmutz J."/>
            <person name="Schnable J."/>
        </authorList>
    </citation>
    <scope>NUCLEOTIDE SEQUENCE [LARGE SCALE GENOMIC DNA]</scope>
    <source>
        <strain evidence="3">cv. 540-79</strain>
    </source>
</reference>
<dbReference type="AlphaFoldDB" id="A0A9W8CE39"/>
<protein>
    <submittedName>
        <fullName evidence="2">Uncharacterized protein</fullName>
    </submittedName>
</protein>
<proteinExistence type="predicted"/>
<feature type="compositionally biased region" description="Basic and acidic residues" evidence="1">
    <location>
        <begin position="22"/>
        <end position="31"/>
    </location>
</feature>
<evidence type="ECO:0000256" key="1">
    <source>
        <dbReference type="SAM" id="MobiDB-lite"/>
    </source>
</evidence>
<feature type="region of interest" description="Disordered" evidence="1">
    <location>
        <begin position="83"/>
        <end position="102"/>
    </location>
</feature>
<evidence type="ECO:0000313" key="2">
    <source>
        <dbReference type="EMBL" id="KAJ1254366.1"/>
    </source>
</evidence>
<feature type="region of interest" description="Disordered" evidence="1">
    <location>
        <begin position="19"/>
        <end position="41"/>
    </location>
</feature>
<dbReference type="Proteomes" id="UP001164776">
    <property type="component" value="Unassembled WGS sequence"/>
</dbReference>
<organism evidence="2 3">
    <name type="scientific">Paspalum vaginatum</name>
    <name type="common">seashore paspalum</name>
    <dbReference type="NCBI Taxonomy" id="158149"/>
    <lineage>
        <taxon>Eukaryota</taxon>
        <taxon>Viridiplantae</taxon>
        <taxon>Streptophyta</taxon>
        <taxon>Embryophyta</taxon>
        <taxon>Tracheophyta</taxon>
        <taxon>Spermatophyta</taxon>
        <taxon>Magnoliopsida</taxon>
        <taxon>Liliopsida</taxon>
        <taxon>Poales</taxon>
        <taxon>Poaceae</taxon>
        <taxon>PACMAD clade</taxon>
        <taxon>Panicoideae</taxon>
        <taxon>Andropogonodae</taxon>
        <taxon>Paspaleae</taxon>
        <taxon>Paspalinae</taxon>
        <taxon>Paspalum</taxon>
    </lineage>
</organism>
<feature type="compositionally biased region" description="Low complexity" evidence="1">
    <location>
        <begin position="92"/>
        <end position="101"/>
    </location>
</feature>
<dbReference type="EMBL" id="MU630117">
    <property type="protein sequence ID" value="KAJ1254366.1"/>
    <property type="molecule type" value="Genomic_DNA"/>
</dbReference>
<accession>A0A9W8CE39</accession>
<sequence>MARMNRRWPSQAALTLATGVVADRRSGEPPGRRTNLRQPFPFMASAAAPPRASLARLSEDPAGAVAASAASFHVAARRLISQPASMSPKTMSSSTRAATRSWCRMTSRRRWACSSPSSVR</sequence>
<comment type="caution">
    <text evidence="2">The sequence shown here is derived from an EMBL/GenBank/DDBJ whole genome shotgun (WGS) entry which is preliminary data.</text>
</comment>
<evidence type="ECO:0000313" key="3">
    <source>
        <dbReference type="Proteomes" id="UP001164776"/>
    </source>
</evidence>